<protein>
    <submittedName>
        <fullName evidence="3">DDE_Tnp_1_7 domain-containing protein</fullName>
    </submittedName>
</protein>
<name>A0A0M3JEN1_ANISI</name>
<organism evidence="3">
    <name type="scientific">Anisakis simplex</name>
    <name type="common">Herring worm</name>
    <dbReference type="NCBI Taxonomy" id="6269"/>
    <lineage>
        <taxon>Eukaryota</taxon>
        <taxon>Metazoa</taxon>
        <taxon>Ecdysozoa</taxon>
        <taxon>Nematoda</taxon>
        <taxon>Chromadorea</taxon>
        <taxon>Rhabditida</taxon>
        <taxon>Spirurina</taxon>
        <taxon>Ascaridomorpha</taxon>
        <taxon>Ascaridoidea</taxon>
        <taxon>Anisakidae</taxon>
        <taxon>Anisakis</taxon>
        <taxon>Anisakis simplex complex</taxon>
    </lineage>
</organism>
<dbReference type="Proteomes" id="UP000267096">
    <property type="component" value="Unassembled WGS sequence"/>
</dbReference>
<evidence type="ECO:0000313" key="1">
    <source>
        <dbReference type="EMBL" id="VDK26192.1"/>
    </source>
</evidence>
<dbReference type="EMBL" id="UYRR01012029">
    <property type="protein sequence ID" value="VDK26192.1"/>
    <property type="molecule type" value="Genomic_DNA"/>
</dbReference>
<accession>A0A0M3JEN1</accession>
<evidence type="ECO:0000313" key="2">
    <source>
        <dbReference type="Proteomes" id="UP000267096"/>
    </source>
</evidence>
<keyword evidence="2" id="KW-1185">Reference proteome</keyword>
<reference evidence="3" key="1">
    <citation type="submission" date="2017-02" db="UniProtKB">
        <authorList>
            <consortium name="WormBaseParasite"/>
        </authorList>
    </citation>
    <scope>IDENTIFICATION</scope>
</reference>
<dbReference type="OrthoDB" id="48306at2759"/>
<sequence>MHRSSDLFRVYFIFLPSSINCSVDKFQICILIITNFSAAMDVKLCKLILGDRPIHVTLQRALGSLSFFQKLKLFYHIILSHESSITQEEIERCKKSDLLEELLKEMAGEFPMLSKIFVDERDLYMTDTLHTVLRRSTFDKRVAWTKTDGWDF</sequence>
<dbReference type="InterPro" id="IPR046345">
    <property type="entry name" value="TraB_PrgY-like"/>
</dbReference>
<proteinExistence type="predicted"/>
<dbReference type="WBParaSite" id="ASIM_0000607701-mRNA-1">
    <property type="protein sequence ID" value="ASIM_0000607701-mRNA-1"/>
    <property type="gene ID" value="ASIM_0000607701"/>
</dbReference>
<evidence type="ECO:0000313" key="3">
    <source>
        <dbReference type="WBParaSite" id="ASIM_0000607701-mRNA-1"/>
    </source>
</evidence>
<dbReference type="AlphaFoldDB" id="A0A0M3JEN1"/>
<dbReference type="PANTHER" id="PTHR21530">
    <property type="entry name" value="PHEROMONE SHUTDOWN PROTEIN"/>
    <property type="match status" value="1"/>
</dbReference>
<dbReference type="PANTHER" id="PTHR21530:SF7">
    <property type="entry name" value="TRAB DOMAIN-CONTAINING PROTEIN"/>
    <property type="match status" value="1"/>
</dbReference>
<reference evidence="1 2" key="2">
    <citation type="submission" date="2018-11" db="EMBL/GenBank/DDBJ databases">
        <authorList>
            <consortium name="Pathogen Informatics"/>
        </authorList>
    </citation>
    <scope>NUCLEOTIDE SEQUENCE [LARGE SCALE GENOMIC DNA]</scope>
</reference>
<gene>
    <name evidence="1" type="ORF">ASIM_LOCUS5868</name>
</gene>